<dbReference type="SMART" id="SM00530">
    <property type="entry name" value="HTH_XRE"/>
    <property type="match status" value="1"/>
</dbReference>
<dbReference type="CDD" id="cd00093">
    <property type="entry name" value="HTH_XRE"/>
    <property type="match status" value="1"/>
</dbReference>
<dbReference type="InterPro" id="IPR039418">
    <property type="entry name" value="LexA-like"/>
</dbReference>
<organism evidence="2 3">
    <name type="scientific">Acidaminococcus intestini</name>
    <dbReference type="NCBI Taxonomy" id="187327"/>
    <lineage>
        <taxon>Bacteria</taxon>
        <taxon>Bacillati</taxon>
        <taxon>Bacillota</taxon>
        <taxon>Negativicutes</taxon>
        <taxon>Acidaminococcales</taxon>
        <taxon>Acidaminococcaceae</taxon>
        <taxon>Acidaminococcus</taxon>
    </lineage>
</organism>
<dbReference type="InterPro" id="IPR036286">
    <property type="entry name" value="LexA/Signal_pep-like_sf"/>
</dbReference>
<name>A0A943EED0_9FIRM</name>
<dbReference type="Gene3D" id="2.10.109.10">
    <property type="entry name" value="Umud Fragment, subunit A"/>
    <property type="match status" value="1"/>
</dbReference>
<dbReference type="Proteomes" id="UP000754226">
    <property type="component" value="Unassembled WGS sequence"/>
</dbReference>
<gene>
    <name evidence="2" type="ORF">KHX13_07410</name>
</gene>
<dbReference type="Pfam" id="PF01381">
    <property type="entry name" value="HTH_3"/>
    <property type="match status" value="1"/>
</dbReference>
<evidence type="ECO:0000313" key="2">
    <source>
        <dbReference type="EMBL" id="MBS5520136.1"/>
    </source>
</evidence>
<proteinExistence type="predicted"/>
<dbReference type="InterPro" id="IPR001387">
    <property type="entry name" value="Cro/C1-type_HTH"/>
</dbReference>
<dbReference type="Pfam" id="PF00717">
    <property type="entry name" value="Peptidase_S24"/>
    <property type="match status" value="1"/>
</dbReference>
<reference evidence="2" key="1">
    <citation type="submission" date="2021-02" db="EMBL/GenBank/DDBJ databases">
        <title>Infant gut strain persistence is associated with maternal origin, phylogeny, and functional potential including surface adhesion and iron acquisition.</title>
        <authorList>
            <person name="Lou Y.C."/>
        </authorList>
    </citation>
    <scope>NUCLEOTIDE SEQUENCE</scope>
    <source>
        <strain evidence="2">L3_106_000M1_dasL3_106_000M1_concoct_15</strain>
    </source>
</reference>
<comment type="caution">
    <text evidence="2">The sequence shown here is derived from an EMBL/GenBank/DDBJ whole genome shotgun (WGS) entry which is preliminary data.</text>
</comment>
<evidence type="ECO:0000313" key="3">
    <source>
        <dbReference type="Proteomes" id="UP000754226"/>
    </source>
</evidence>
<dbReference type="SUPFAM" id="SSF47413">
    <property type="entry name" value="lambda repressor-like DNA-binding domains"/>
    <property type="match status" value="1"/>
</dbReference>
<feature type="domain" description="HTH cro/C1-type" evidence="1">
    <location>
        <begin position="7"/>
        <end position="61"/>
    </location>
</feature>
<dbReference type="InterPro" id="IPR010982">
    <property type="entry name" value="Lambda_DNA-bd_dom_sf"/>
</dbReference>
<dbReference type="InterPro" id="IPR015927">
    <property type="entry name" value="Peptidase_S24_S26A/B/C"/>
</dbReference>
<dbReference type="InterPro" id="IPR050077">
    <property type="entry name" value="LexA_repressor"/>
</dbReference>
<dbReference type="EMBL" id="JAGZCZ010000008">
    <property type="protein sequence ID" value="MBS5520136.1"/>
    <property type="molecule type" value="Genomic_DNA"/>
</dbReference>
<dbReference type="CDD" id="cd06529">
    <property type="entry name" value="S24_LexA-like"/>
    <property type="match status" value="1"/>
</dbReference>
<dbReference type="SUPFAM" id="SSF51306">
    <property type="entry name" value="LexA/Signal peptidase"/>
    <property type="match status" value="1"/>
</dbReference>
<dbReference type="PROSITE" id="PS50943">
    <property type="entry name" value="HTH_CROC1"/>
    <property type="match status" value="1"/>
</dbReference>
<sequence>MSVGENIRRLREKYQLSQEDMARIAGTTNKAVSTWEKGTREPRMGAIQAIADHFNLRKSDIIDGVVDAERPLRVPVLGTIMAGIPMYAVENILDYEEIPAALAVGGEYFALKIKEHSMEPRICEGDVVIVRRQDNVDTGDVAIVLVNGDEATIKRIKKSPNGITLIANNVAVYEPHFYSNSEILTVPVRVIGKVVELRGKL</sequence>
<dbReference type="AlphaFoldDB" id="A0A943EED0"/>
<protein>
    <submittedName>
        <fullName evidence="2">Helix-turn-helix domain-containing protein</fullName>
    </submittedName>
</protein>
<accession>A0A943EED0</accession>
<dbReference type="PANTHER" id="PTHR33516">
    <property type="entry name" value="LEXA REPRESSOR"/>
    <property type="match status" value="1"/>
</dbReference>
<dbReference type="Gene3D" id="1.10.260.40">
    <property type="entry name" value="lambda repressor-like DNA-binding domains"/>
    <property type="match status" value="1"/>
</dbReference>
<dbReference type="GO" id="GO:0003677">
    <property type="term" value="F:DNA binding"/>
    <property type="evidence" value="ECO:0007669"/>
    <property type="project" value="InterPro"/>
</dbReference>
<dbReference type="PANTHER" id="PTHR33516:SF2">
    <property type="entry name" value="LEXA REPRESSOR-RELATED"/>
    <property type="match status" value="1"/>
</dbReference>
<evidence type="ECO:0000259" key="1">
    <source>
        <dbReference type="PROSITE" id="PS50943"/>
    </source>
</evidence>